<keyword evidence="1" id="KW-0812">Transmembrane</keyword>
<gene>
    <name evidence="2" type="ORF">Fcan01_12987</name>
</gene>
<sequence length="113" mass="12912">MAVLHDLSESFIFLPILVAFLILGLVIAIVSVIRRQQRIRRNERLSDTFLPPFVGGKIPKEETYVVPRDWKPSMNNRVYAPLSIPIEEPRSSSSQKFVQSIIHVLPPRSSDFV</sequence>
<evidence type="ECO:0000256" key="1">
    <source>
        <dbReference type="SAM" id="Phobius"/>
    </source>
</evidence>
<accession>A0A226E1M1</accession>
<reference evidence="2 3" key="1">
    <citation type="submission" date="2015-12" db="EMBL/GenBank/DDBJ databases">
        <title>The genome of Folsomia candida.</title>
        <authorList>
            <person name="Faddeeva A."/>
            <person name="Derks M.F."/>
            <person name="Anvar Y."/>
            <person name="Smit S."/>
            <person name="Van Straalen N."/>
            <person name="Roelofs D."/>
        </authorList>
    </citation>
    <scope>NUCLEOTIDE SEQUENCE [LARGE SCALE GENOMIC DNA]</scope>
    <source>
        <strain evidence="2 3">VU population</strain>
        <tissue evidence="2">Whole body</tissue>
    </source>
</reference>
<comment type="caution">
    <text evidence="2">The sequence shown here is derived from an EMBL/GenBank/DDBJ whole genome shotgun (WGS) entry which is preliminary data.</text>
</comment>
<dbReference type="Proteomes" id="UP000198287">
    <property type="component" value="Unassembled WGS sequence"/>
</dbReference>
<proteinExistence type="predicted"/>
<keyword evidence="1" id="KW-1133">Transmembrane helix</keyword>
<dbReference type="EMBL" id="LNIX01000007">
    <property type="protein sequence ID" value="OXA51433.1"/>
    <property type="molecule type" value="Genomic_DNA"/>
</dbReference>
<keyword evidence="1" id="KW-0472">Membrane</keyword>
<evidence type="ECO:0000313" key="2">
    <source>
        <dbReference type="EMBL" id="OXA51433.1"/>
    </source>
</evidence>
<protein>
    <submittedName>
        <fullName evidence="2">Uncharacterized protein</fullName>
    </submittedName>
</protein>
<keyword evidence="3" id="KW-1185">Reference proteome</keyword>
<dbReference type="AlphaFoldDB" id="A0A226E1M1"/>
<name>A0A226E1M1_FOLCA</name>
<feature type="transmembrane region" description="Helical" evidence="1">
    <location>
        <begin position="12"/>
        <end position="33"/>
    </location>
</feature>
<evidence type="ECO:0000313" key="3">
    <source>
        <dbReference type="Proteomes" id="UP000198287"/>
    </source>
</evidence>
<dbReference type="OMA" id="TIRHEEM"/>
<dbReference type="OrthoDB" id="10599747at2759"/>
<organism evidence="2 3">
    <name type="scientific">Folsomia candida</name>
    <name type="common">Springtail</name>
    <dbReference type="NCBI Taxonomy" id="158441"/>
    <lineage>
        <taxon>Eukaryota</taxon>
        <taxon>Metazoa</taxon>
        <taxon>Ecdysozoa</taxon>
        <taxon>Arthropoda</taxon>
        <taxon>Hexapoda</taxon>
        <taxon>Collembola</taxon>
        <taxon>Entomobryomorpha</taxon>
        <taxon>Isotomoidea</taxon>
        <taxon>Isotomidae</taxon>
        <taxon>Proisotominae</taxon>
        <taxon>Folsomia</taxon>
    </lineage>
</organism>